<name>A0ACB0XLX9_MELEN</name>
<proteinExistence type="predicted"/>
<protein>
    <submittedName>
        <fullName evidence="1">Uncharacterized protein</fullName>
    </submittedName>
</protein>
<comment type="caution">
    <text evidence="1">The sequence shown here is derived from an EMBL/GenBank/DDBJ whole genome shotgun (WGS) entry which is preliminary data.</text>
</comment>
<gene>
    <name evidence="1" type="ORF">MENTE1834_LOCUS969</name>
</gene>
<sequence>MATIVAVHHANCVGLKFLKAFICKVYRYLLFNESNSISLSEDLTVLKLTIRRILRWKRGLLRNWHMRNMANIKSMICVNKDAF</sequence>
<evidence type="ECO:0000313" key="1">
    <source>
        <dbReference type="EMBL" id="CAK5008126.1"/>
    </source>
</evidence>
<reference evidence="1" key="1">
    <citation type="submission" date="2023-11" db="EMBL/GenBank/DDBJ databases">
        <authorList>
            <person name="Poullet M."/>
        </authorList>
    </citation>
    <scope>NUCLEOTIDE SEQUENCE</scope>
    <source>
        <strain evidence="1">E1834</strain>
    </source>
</reference>
<dbReference type="EMBL" id="CAVMJV010000001">
    <property type="protein sequence ID" value="CAK5008126.1"/>
    <property type="molecule type" value="Genomic_DNA"/>
</dbReference>
<evidence type="ECO:0000313" key="2">
    <source>
        <dbReference type="Proteomes" id="UP001497535"/>
    </source>
</evidence>
<organism evidence="1 2">
    <name type="scientific">Meloidogyne enterolobii</name>
    <name type="common">Root-knot nematode worm</name>
    <name type="synonym">Meloidogyne mayaguensis</name>
    <dbReference type="NCBI Taxonomy" id="390850"/>
    <lineage>
        <taxon>Eukaryota</taxon>
        <taxon>Metazoa</taxon>
        <taxon>Ecdysozoa</taxon>
        <taxon>Nematoda</taxon>
        <taxon>Chromadorea</taxon>
        <taxon>Rhabditida</taxon>
        <taxon>Tylenchina</taxon>
        <taxon>Tylenchomorpha</taxon>
        <taxon>Tylenchoidea</taxon>
        <taxon>Meloidogynidae</taxon>
        <taxon>Meloidogyninae</taxon>
        <taxon>Meloidogyne</taxon>
    </lineage>
</organism>
<dbReference type="Proteomes" id="UP001497535">
    <property type="component" value="Unassembled WGS sequence"/>
</dbReference>
<keyword evidence="2" id="KW-1185">Reference proteome</keyword>
<accession>A0ACB0XLX9</accession>